<comment type="caution">
    <text evidence="2">The sequence shown here is derived from an EMBL/GenBank/DDBJ whole genome shotgun (WGS) entry which is preliminary data.</text>
</comment>
<gene>
    <name evidence="2" type="ORF">OVA965_LOCUS3967</name>
    <name evidence="3" type="ORF">TMI583_LOCUS3965</name>
</gene>
<dbReference type="PANTHER" id="PTHR47027:SF20">
    <property type="entry name" value="REVERSE TRANSCRIPTASE-LIKE PROTEIN WITH RNA-DIRECTED DNA POLYMERASE DOMAIN"/>
    <property type="match status" value="1"/>
</dbReference>
<dbReference type="Proteomes" id="UP000682733">
    <property type="component" value="Unassembled WGS sequence"/>
</dbReference>
<feature type="region of interest" description="Disordered" evidence="1">
    <location>
        <begin position="355"/>
        <end position="400"/>
    </location>
</feature>
<evidence type="ECO:0008006" key="5">
    <source>
        <dbReference type="Google" id="ProtNLM"/>
    </source>
</evidence>
<evidence type="ECO:0000313" key="3">
    <source>
        <dbReference type="EMBL" id="CAF3570064.1"/>
    </source>
</evidence>
<dbReference type="AlphaFoldDB" id="A0A8S2D2H4"/>
<feature type="compositionally biased region" description="Basic residues" evidence="1">
    <location>
        <begin position="371"/>
        <end position="386"/>
    </location>
</feature>
<dbReference type="EMBL" id="CAJOBA010001004">
    <property type="protein sequence ID" value="CAF3570064.1"/>
    <property type="molecule type" value="Genomic_DNA"/>
</dbReference>
<proteinExistence type="predicted"/>
<dbReference type="EMBL" id="CAJNOK010001004">
    <property type="protein sequence ID" value="CAF0787708.1"/>
    <property type="molecule type" value="Genomic_DNA"/>
</dbReference>
<name>A0A8S2D2H4_9BILA</name>
<accession>A0A8S2D2H4</accession>
<sequence>MHINCRQPAVSKDPYHEYGTCHIPTQCRHYTKEYLYAREFSPTQKQLTSEGNISSYSMDSNQVGAESGESNSNAYLVDLALSPEKHFEPYRINNNDEQKQSLDPTPLPRHIEQIIAEPFSDQYFSRNYGYEEDPVQNEKQLANMAKLWDVERIAIQKLQHDLDKNIFQKTFDYVKHFGQSVVFALWLWTHRPTKCSQLANQLSSTIPGINVRCKTTPTRLCTHQKKCEVCPPCSDNFCCHEVAIDAKQFSEDQDDEKDVSCINEPSSLFLKHLILDEQREYLPPITRALKNMLDNNYDYVTDETKDSSILWPHYINMVRENLRSKMVINNTYSRQNRDRINTKYLPGYNTPRSLRTASIDVTRKKSPNTTRSRKQWKNEKKHKRIKSNGQNNGKKKEKENDNDCRIVCRQYGLTEKIVRMLKLVYKNTRAQVKINGGLSGVFDIETGVMQSGIPSPVLFNIVFDFIVRKVLEESGIEGVKFAYGSNDFYHGAREKFEKFDILALMYADDLVAMCNTLDDLEKFIRIFEKVTQDYGPRTDNECKKDLHYANPTVQRRYQWKNCEEPGS</sequence>
<evidence type="ECO:0000256" key="1">
    <source>
        <dbReference type="SAM" id="MobiDB-lite"/>
    </source>
</evidence>
<protein>
    <recommendedName>
        <fullName evidence="5">Reverse transcriptase domain-containing protein</fullName>
    </recommendedName>
</protein>
<dbReference type="Proteomes" id="UP000677228">
    <property type="component" value="Unassembled WGS sequence"/>
</dbReference>
<evidence type="ECO:0000313" key="4">
    <source>
        <dbReference type="Proteomes" id="UP000677228"/>
    </source>
</evidence>
<reference evidence="2" key="1">
    <citation type="submission" date="2021-02" db="EMBL/GenBank/DDBJ databases">
        <authorList>
            <person name="Nowell W R."/>
        </authorList>
    </citation>
    <scope>NUCLEOTIDE SEQUENCE</scope>
</reference>
<dbReference type="PANTHER" id="PTHR47027">
    <property type="entry name" value="REVERSE TRANSCRIPTASE DOMAIN-CONTAINING PROTEIN"/>
    <property type="match status" value="1"/>
</dbReference>
<evidence type="ECO:0000313" key="2">
    <source>
        <dbReference type="EMBL" id="CAF0787708.1"/>
    </source>
</evidence>
<organism evidence="2 4">
    <name type="scientific">Didymodactylos carnosus</name>
    <dbReference type="NCBI Taxonomy" id="1234261"/>
    <lineage>
        <taxon>Eukaryota</taxon>
        <taxon>Metazoa</taxon>
        <taxon>Spiralia</taxon>
        <taxon>Gnathifera</taxon>
        <taxon>Rotifera</taxon>
        <taxon>Eurotatoria</taxon>
        <taxon>Bdelloidea</taxon>
        <taxon>Philodinida</taxon>
        <taxon>Philodinidae</taxon>
        <taxon>Didymodactylos</taxon>
    </lineage>
</organism>